<accession>A0ACB8TJB9</accession>
<comment type="caution">
    <text evidence="1">The sequence shown here is derived from an EMBL/GenBank/DDBJ whole genome shotgun (WGS) entry which is preliminary data.</text>
</comment>
<dbReference type="EMBL" id="MU277187">
    <property type="protein sequence ID" value="KAI0068517.1"/>
    <property type="molecule type" value="Genomic_DNA"/>
</dbReference>
<dbReference type="Proteomes" id="UP000814140">
    <property type="component" value="Unassembled WGS sequence"/>
</dbReference>
<name>A0ACB8TJB9_9AGAM</name>
<proteinExistence type="predicted"/>
<protein>
    <submittedName>
        <fullName evidence="1">Uncharacterized protein</fullName>
    </submittedName>
</protein>
<sequence length="434" mass="44915">MRRSPSSTTRILTILSLLVLCTLSFTVVYGTSNIVDTPPAAAGIFHRRSTPALHRRAAHHLHRADDGGVPTPTSTSSVASSSAVHSTSATPVSSPAPKSSSSAAPVSSSVFSSAAPSSTSHSSSSAPTSHSTSSDTHSSSKTSTTQSSASSSATSSSLSSSSLRSSTISQSTPPATLTPTVPVAVYTPPSNSFLVTGTQSTITFSASGTGTASDSSKGFFANKAAVTGTFATVGILAGFLALAIVVFALRKRRHARDDDVFFEKYGDNNNGDNGEEHGHTAELGQGPLGASAEDLGAAPARHDAYPDRAIHHGFVPEPEVEQYAPPPRPMQTRALYTPSTYGIEYPPGTVFPGAQQQQEAPQQDAYNPFQHEGDAYAGYSEAQRTPSPRSTASNHPFADPANAMRAHAPPVQYRGYEPSLDSYYGGASAGPSAV</sequence>
<reference evidence="1" key="2">
    <citation type="journal article" date="2022" name="New Phytol.">
        <title>Evolutionary transition to the ectomycorrhizal habit in the genomes of a hyperdiverse lineage of mushroom-forming fungi.</title>
        <authorList>
            <person name="Looney B."/>
            <person name="Miyauchi S."/>
            <person name="Morin E."/>
            <person name="Drula E."/>
            <person name="Courty P.E."/>
            <person name="Kohler A."/>
            <person name="Kuo A."/>
            <person name="LaButti K."/>
            <person name="Pangilinan J."/>
            <person name="Lipzen A."/>
            <person name="Riley R."/>
            <person name="Andreopoulos W."/>
            <person name="He G."/>
            <person name="Johnson J."/>
            <person name="Nolan M."/>
            <person name="Tritt A."/>
            <person name="Barry K.W."/>
            <person name="Grigoriev I.V."/>
            <person name="Nagy L.G."/>
            <person name="Hibbett D."/>
            <person name="Henrissat B."/>
            <person name="Matheny P.B."/>
            <person name="Labbe J."/>
            <person name="Martin F.M."/>
        </authorList>
    </citation>
    <scope>NUCLEOTIDE SEQUENCE</scope>
    <source>
        <strain evidence="1">HHB10654</strain>
    </source>
</reference>
<evidence type="ECO:0000313" key="2">
    <source>
        <dbReference type="Proteomes" id="UP000814140"/>
    </source>
</evidence>
<evidence type="ECO:0000313" key="1">
    <source>
        <dbReference type="EMBL" id="KAI0068517.1"/>
    </source>
</evidence>
<reference evidence="1" key="1">
    <citation type="submission" date="2021-03" db="EMBL/GenBank/DDBJ databases">
        <authorList>
            <consortium name="DOE Joint Genome Institute"/>
            <person name="Ahrendt S."/>
            <person name="Looney B.P."/>
            <person name="Miyauchi S."/>
            <person name="Morin E."/>
            <person name="Drula E."/>
            <person name="Courty P.E."/>
            <person name="Chicoki N."/>
            <person name="Fauchery L."/>
            <person name="Kohler A."/>
            <person name="Kuo A."/>
            <person name="Labutti K."/>
            <person name="Pangilinan J."/>
            <person name="Lipzen A."/>
            <person name="Riley R."/>
            <person name="Andreopoulos W."/>
            <person name="He G."/>
            <person name="Johnson J."/>
            <person name="Barry K.W."/>
            <person name="Grigoriev I.V."/>
            <person name="Nagy L."/>
            <person name="Hibbett D."/>
            <person name="Henrissat B."/>
            <person name="Matheny P.B."/>
            <person name="Labbe J."/>
            <person name="Martin F."/>
        </authorList>
    </citation>
    <scope>NUCLEOTIDE SEQUENCE</scope>
    <source>
        <strain evidence="1">HHB10654</strain>
    </source>
</reference>
<gene>
    <name evidence="1" type="ORF">BV25DRAFT_1910292</name>
</gene>
<keyword evidence="2" id="KW-1185">Reference proteome</keyword>
<organism evidence="1 2">
    <name type="scientific">Artomyces pyxidatus</name>
    <dbReference type="NCBI Taxonomy" id="48021"/>
    <lineage>
        <taxon>Eukaryota</taxon>
        <taxon>Fungi</taxon>
        <taxon>Dikarya</taxon>
        <taxon>Basidiomycota</taxon>
        <taxon>Agaricomycotina</taxon>
        <taxon>Agaricomycetes</taxon>
        <taxon>Russulales</taxon>
        <taxon>Auriscalpiaceae</taxon>
        <taxon>Artomyces</taxon>
    </lineage>
</organism>